<dbReference type="InterPro" id="IPR051783">
    <property type="entry name" value="NAD(P)-dependent_oxidoreduct"/>
</dbReference>
<dbReference type="RefSeq" id="WP_324716619.1">
    <property type="nucleotide sequence ID" value="NZ_CP141615.1"/>
</dbReference>
<evidence type="ECO:0000313" key="2">
    <source>
        <dbReference type="EMBL" id="WRP17348.1"/>
    </source>
</evidence>
<feature type="domain" description="NAD-dependent epimerase/dehydratase" evidence="1">
    <location>
        <begin position="3"/>
        <end position="226"/>
    </location>
</feature>
<dbReference type="InterPro" id="IPR036291">
    <property type="entry name" value="NAD(P)-bd_dom_sf"/>
</dbReference>
<reference evidence="2 3" key="1">
    <citation type="journal article" date="2024" name="Front. Microbiol.">
        <title>Novel thermophilic genera Geochorda gen. nov. and Carboxydochorda gen. nov. from the deep terrestrial subsurface reveal the ecophysiological diversity in the class Limnochordia.</title>
        <authorList>
            <person name="Karnachuk O.V."/>
            <person name="Lukina A.P."/>
            <person name="Avakyan M.R."/>
            <person name="Kadnikov V.V."/>
            <person name="Begmatov S."/>
            <person name="Beletsky A.V."/>
            <person name="Vlasova K.G."/>
            <person name="Novikov A.A."/>
            <person name="Shcherbakova V.A."/>
            <person name="Mardanov A.V."/>
            <person name="Ravin N.V."/>
        </authorList>
    </citation>
    <scope>NUCLEOTIDE SEQUENCE [LARGE SCALE GENOMIC DNA]</scope>
    <source>
        <strain evidence="2 3">L945</strain>
    </source>
</reference>
<dbReference type="InterPro" id="IPR001509">
    <property type="entry name" value="Epimerase_deHydtase"/>
</dbReference>
<evidence type="ECO:0000259" key="1">
    <source>
        <dbReference type="Pfam" id="PF01370"/>
    </source>
</evidence>
<accession>A0ABZ1BXB5</accession>
<name>A0ABZ1BXB5_9FIRM</name>
<sequence>MRALVTGATGFLGRHLVRALVRRGDRVLAVRRESSDTSRLRGLPIEWAVVDLARPGELEILMRGIDVVFHVAGHLSWWRGDRSRQWAVNVEGSRRVAEAALRARVGRLVYTSSVAAVGFPLDGRPADETFSFNGYRLGNPYSISKWEGEQRILALVRRGLDAVVVNPATILGDDAPRPGTLVQRAVAGAVPGWIDGGTTFCDVEDVVAGHLAAVERGRTGERYILGGHDVAFRTILTDLARAAGARPPRRRVPAALVRAAASALEAAAWLSRRAPPLTAAHARLAGYHLYYASDKARRELGYAPGPYDAMIRRAVLPYRTATGGPAEQEG</sequence>
<dbReference type="PANTHER" id="PTHR48079">
    <property type="entry name" value="PROTEIN YEEZ"/>
    <property type="match status" value="1"/>
</dbReference>
<dbReference type="Gene3D" id="3.40.50.720">
    <property type="entry name" value="NAD(P)-binding Rossmann-like Domain"/>
    <property type="match status" value="1"/>
</dbReference>
<dbReference type="InterPro" id="IPR002347">
    <property type="entry name" value="SDR_fam"/>
</dbReference>
<organism evidence="2 3">
    <name type="scientific">Carboxydichorda subterranea</name>
    <dbReference type="NCBI Taxonomy" id="3109565"/>
    <lineage>
        <taxon>Bacteria</taxon>
        <taxon>Bacillati</taxon>
        <taxon>Bacillota</taxon>
        <taxon>Limnochordia</taxon>
        <taxon>Limnochordales</taxon>
        <taxon>Geochordaceae</taxon>
        <taxon>Carboxydichorda</taxon>
    </lineage>
</organism>
<proteinExistence type="predicted"/>
<dbReference type="Pfam" id="PF01370">
    <property type="entry name" value="Epimerase"/>
    <property type="match status" value="1"/>
</dbReference>
<keyword evidence="3" id="KW-1185">Reference proteome</keyword>
<gene>
    <name evidence="2" type="ORF">U7230_14905</name>
</gene>
<evidence type="ECO:0000313" key="3">
    <source>
        <dbReference type="Proteomes" id="UP001332192"/>
    </source>
</evidence>
<dbReference type="SUPFAM" id="SSF51735">
    <property type="entry name" value="NAD(P)-binding Rossmann-fold domains"/>
    <property type="match status" value="1"/>
</dbReference>
<protein>
    <submittedName>
        <fullName evidence="2">NAD-dependent epimerase/dehydratase family protein</fullName>
    </submittedName>
</protein>
<dbReference type="Proteomes" id="UP001332192">
    <property type="component" value="Chromosome"/>
</dbReference>
<dbReference type="PANTHER" id="PTHR48079:SF6">
    <property type="entry name" value="NAD(P)-BINDING DOMAIN-CONTAINING PROTEIN-RELATED"/>
    <property type="match status" value="1"/>
</dbReference>
<dbReference type="PRINTS" id="PR00081">
    <property type="entry name" value="GDHRDH"/>
</dbReference>
<dbReference type="EMBL" id="CP141615">
    <property type="protein sequence ID" value="WRP17348.1"/>
    <property type="molecule type" value="Genomic_DNA"/>
</dbReference>